<protein>
    <submittedName>
        <fullName evidence="1">Uncharacterized protein</fullName>
    </submittedName>
</protein>
<proteinExistence type="predicted"/>
<dbReference type="Proteomes" id="UP000678393">
    <property type="component" value="Unassembled WGS sequence"/>
</dbReference>
<name>A0A8S3ZYH7_9EUPU</name>
<gene>
    <name evidence="1" type="ORF">CUNI_LOCUS20281</name>
</gene>
<dbReference type="AlphaFoldDB" id="A0A8S3ZYH7"/>
<reference evidence="1" key="1">
    <citation type="submission" date="2021-04" db="EMBL/GenBank/DDBJ databases">
        <authorList>
            <consortium name="Molecular Ecology Group"/>
        </authorList>
    </citation>
    <scope>NUCLEOTIDE SEQUENCE</scope>
</reference>
<dbReference type="EMBL" id="CAJHNH020007534">
    <property type="protein sequence ID" value="CAG5134723.1"/>
    <property type="molecule type" value="Genomic_DNA"/>
</dbReference>
<keyword evidence="2" id="KW-1185">Reference proteome</keyword>
<evidence type="ECO:0000313" key="2">
    <source>
        <dbReference type="Proteomes" id="UP000678393"/>
    </source>
</evidence>
<accession>A0A8S3ZYH7</accession>
<comment type="caution">
    <text evidence="1">The sequence shown here is derived from an EMBL/GenBank/DDBJ whole genome shotgun (WGS) entry which is preliminary data.</text>
</comment>
<organism evidence="1 2">
    <name type="scientific">Candidula unifasciata</name>
    <dbReference type="NCBI Taxonomy" id="100452"/>
    <lineage>
        <taxon>Eukaryota</taxon>
        <taxon>Metazoa</taxon>
        <taxon>Spiralia</taxon>
        <taxon>Lophotrochozoa</taxon>
        <taxon>Mollusca</taxon>
        <taxon>Gastropoda</taxon>
        <taxon>Heterobranchia</taxon>
        <taxon>Euthyneura</taxon>
        <taxon>Panpulmonata</taxon>
        <taxon>Eupulmonata</taxon>
        <taxon>Stylommatophora</taxon>
        <taxon>Helicina</taxon>
        <taxon>Helicoidea</taxon>
        <taxon>Geomitridae</taxon>
        <taxon>Candidula</taxon>
    </lineage>
</organism>
<sequence>MRFSVFGKQIAITMPRQARPEITFTKQGAVVEAQSKPSFQVTPRSVVSAADRALCTLNTALMRLQSTSEMERKIVVKKSNGDFDVVTSLSQSESRDEFGGSSTVLWISSAGHKSTRKKRTEQTNTTT</sequence>
<evidence type="ECO:0000313" key="1">
    <source>
        <dbReference type="EMBL" id="CAG5134723.1"/>
    </source>
</evidence>